<keyword evidence="1" id="KW-0723">Serine/threonine-protein kinase</keyword>
<dbReference type="InterPro" id="IPR003594">
    <property type="entry name" value="HATPase_dom"/>
</dbReference>
<dbReference type="Gene3D" id="3.30.565.10">
    <property type="entry name" value="Histidine kinase-like ATPase, C-terminal domain"/>
    <property type="match status" value="1"/>
</dbReference>
<accession>A0A7W7PSD0</accession>
<organism evidence="3 4">
    <name type="scientific">Streptomyces griseomycini</name>
    <dbReference type="NCBI Taxonomy" id="66895"/>
    <lineage>
        <taxon>Bacteria</taxon>
        <taxon>Bacillati</taxon>
        <taxon>Actinomycetota</taxon>
        <taxon>Actinomycetes</taxon>
        <taxon>Kitasatosporales</taxon>
        <taxon>Streptomycetaceae</taxon>
        <taxon>Streptomyces</taxon>
    </lineage>
</organism>
<comment type="caution">
    <text evidence="3">The sequence shown here is derived from an EMBL/GenBank/DDBJ whole genome shotgun (WGS) entry which is preliminary data.</text>
</comment>
<dbReference type="CDD" id="cd16936">
    <property type="entry name" value="HATPase_RsbW-like"/>
    <property type="match status" value="1"/>
</dbReference>
<dbReference type="SUPFAM" id="SSF55874">
    <property type="entry name" value="ATPase domain of HSP90 chaperone/DNA topoisomerase II/histidine kinase"/>
    <property type="match status" value="1"/>
</dbReference>
<gene>
    <name evidence="3" type="ORF">FHS37_003270</name>
</gene>
<evidence type="ECO:0000313" key="3">
    <source>
        <dbReference type="EMBL" id="MBB4899210.1"/>
    </source>
</evidence>
<dbReference type="EMBL" id="JACHJI010000005">
    <property type="protein sequence ID" value="MBB4899210.1"/>
    <property type="molecule type" value="Genomic_DNA"/>
</dbReference>
<evidence type="ECO:0000256" key="1">
    <source>
        <dbReference type="ARBA" id="ARBA00022527"/>
    </source>
</evidence>
<dbReference type="GO" id="GO:0004674">
    <property type="term" value="F:protein serine/threonine kinase activity"/>
    <property type="evidence" value="ECO:0007669"/>
    <property type="project" value="UniProtKB-KW"/>
</dbReference>
<sequence>MLLTDPHTTTAHQAVLTLPSREVSVPGSRRFTDDQLRRWGIAEDERDSAVLVVDELAANAVQHGHADLTVCLALEENLLVITVTDSGPEVTHEDPRSQMPADEHGRGTWIVEFLALWTEIHDSDEGRQARVGLHVTAAA</sequence>
<dbReference type="InterPro" id="IPR050267">
    <property type="entry name" value="Anti-sigma-factor_SerPK"/>
</dbReference>
<dbReference type="PANTHER" id="PTHR35526">
    <property type="entry name" value="ANTI-SIGMA-F FACTOR RSBW-RELATED"/>
    <property type="match status" value="1"/>
</dbReference>
<keyword evidence="1" id="KW-0808">Transferase</keyword>
<feature type="domain" description="Histidine kinase/HSP90-like ATPase" evidence="2">
    <location>
        <begin position="19"/>
        <end position="130"/>
    </location>
</feature>
<keyword evidence="4" id="KW-1185">Reference proteome</keyword>
<name>A0A7W7PSD0_9ACTN</name>
<dbReference type="RefSeq" id="WP_184821709.1">
    <property type="nucleotide sequence ID" value="NZ_BMTI01000006.1"/>
</dbReference>
<dbReference type="Pfam" id="PF13581">
    <property type="entry name" value="HATPase_c_2"/>
    <property type="match status" value="1"/>
</dbReference>
<reference evidence="3 4" key="1">
    <citation type="submission" date="2020-08" db="EMBL/GenBank/DDBJ databases">
        <title>Genomic Encyclopedia of Type Strains, Phase III (KMG-III): the genomes of soil and plant-associated and newly described type strains.</title>
        <authorList>
            <person name="Whitman W."/>
        </authorList>
    </citation>
    <scope>NUCLEOTIDE SEQUENCE [LARGE SCALE GENOMIC DNA]</scope>
    <source>
        <strain evidence="3 4">CECT 3273</strain>
    </source>
</reference>
<evidence type="ECO:0000313" key="4">
    <source>
        <dbReference type="Proteomes" id="UP000579523"/>
    </source>
</evidence>
<proteinExistence type="predicted"/>
<dbReference type="Proteomes" id="UP000579523">
    <property type="component" value="Unassembled WGS sequence"/>
</dbReference>
<protein>
    <submittedName>
        <fullName evidence="3">Anti-sigma regulatory factor (Ser/Thr protein kinase)</fullName>
    </submittedName>
</protein>
<dbReference type="AlphaFoldDB" id="A0A7W7PSD0"/>
<dbReference type="PANTHER" id="PTHR35526:SF3">
    <property type="entry name" value="ANTI-SIGMA-F FACTOR RSBW"/>
    <property type="match status" value="1"/>
</dbReference>
<dbReference type="InterPro" id="IPR036890">
    <property type="entry name" value="HATPase_C_sf"/>
</dbReference>
<evidence type="ECO:0000259" key="2">
    <source>
        <dbReference type="Pfam" id="PF13581"/>
    </source>
</evidence>
<keyword evidence="1" id="KW-0418">Kinase</keyword>